<comment type="caution">
    <text evidence="6">The sequence shown here is derived from an EMBL/GenBank/DDBJ whole genome shotgun (WGS) entry which is preliminary data.</text>
</comment>
<feature type="region of interest" description="Disordered" evidence="4">
    <location>
        <begin position="59"/>
        <end position="94"/>
    </location>
</feature>
<feature type="compositionally biased region" description="Basic residues" evidence="4">
    <location>
        <begin position="59"/>
        <end position="79"/>
    </location>
</feature>
<name>A0ABQ9VAF3_SAGOE</name>
<keyword evidence="3" id="KW-0687">Ribonucleoprotein</keyword>
<dbReference type="GO" id="GO:0005840">
    <property type="term" value="C:ribosome"/>
    <property type="evidence" value="ECO:0007669"/>
    <property type="project" value="UniProtKB-KW"/>
</dbReference>
<comment type="similarity">
    <text evidence="1">Belongs to the universal ribosomal protein uL23 family.</text>
</comment>
<evidence type="ECO:0000259" key="5">
    <source>
        <dbReference type="Pfam" id="PF03939"/>
    </source>
</evidence>
<reference evidence="6 7" key="1">
    <citation type="submission" date="2023-05" db="EMBL/GenBank/DDBJ databases">
        <title>B98-5 Cell Line De Novo Hybrid Assembly: An Optical Mapping Approach.</title>
        <authorList>
            <person name="Kananen K."/>
            <person name="Auerbach J.A."/>
            <person name="Kautto E."/>
            <person name="Blachly J.S."/>
        </authorList>
    </citation>
    <scope>NUCLEOTIDE SEQUENCE [LARGE SCALE GENOMIC DNA]</scope>
    <source>
        <strain evidence="6">B95-8</strain>
        <tissue evidence="6">Cell line</tissue>
    </source>
</reference>
<dbReference type="InterPro" id="IPR012678">
    <property type="entry name" value="Ribosomal_uL23/eL15/eS24_sf"/>
</dbReference>
<evidence type="ECO:0000256" key="1">
    <source>
        <dbReference type="ARBA" id="ARBA00006700"/>
    </source>
</evidence>
<evidence type="ECO:0000256" key="2">
    <source>
        <dbReference type="ARBA" id="ARBA00022980"/>
    </source>
</evidence>
<evidence type="ECO:0000256" key="4">
    <source>
        <dbReference type="SAM" id="MobiDB-lite"/>
    </source>
</evidence>
<feature type="compositionally biased region" description="Basic residues" evidence="4">
    <location>
        <begin position="85"/>
        <end position="94"/>
    </location>
</feature>
<evidence type="ECO:0000313" key="6">
    <source>
        <dbReference type="EMBL" id="KAK2106348.1"/>
    </source>
</evidence>
<sequence length="181" mass="20454">MPVCIDFGNIDFGDIFTWKEKGPFSQVAPKVKKEFPAPPKAEAKVKALKAKKAVLKGVHSHKKKKIRTSPTFRRPKTLRLQRQPRYPRKSAPRRNKLDHSAIKFPLTTESTIKKTEDNNTLVFIVDVKANERQIKQAVKKLCDIDVAKVSTLIRPDGEKKAYVPLAPDYDALDVANKIGII</sequence>
<dbReference type="EMBL" id="JASSZA010000007">
    <property type="protein sequence ID" value="KAK2106348.1"/>
    <property type="molecule type" value="Genomic_DNA"/>
</dbReference>
<dbReference type="Pfam" id="PF00276">
    <property type="entry name" value="Ribosomal_L23"/>
    <property type="match status" value="1"/>
</dbReference>
<dbReference type="SUPFAM" id="SSF54189">
    <property type="entry name" value="Ribosomal proteins S24e, L23 and L15e"/>
    <property type="match status" value="1"/>
</dbReference>
<keyword evidence="2 6" id="KW-0689">Ribosomal protein</keyword>
<accession>A0ABQ9VAF3</accession>
<dbReference type="InterPro" id="IPR012677">
    <property type="entry name" value="Nucleotide-bd_a/b_plait_sf"/>
</dbReference>
<gene>
    <name evidence="6" type="primary">RPL23A_23</name>
    <name evidence="6" type="ORF">P7K49_015862</name>
</gene>
<dbReference type="Pfam" id="PF03939">
    <property type="entry name" value="Ribosomal_L23eN"/>
    <property type="match status" value="1"/>
</dbReference>
<dbReference type="Proteomes" id="UP001266305">
    <property type="component" value="Unassembled WGS sequence"/>
</dbReference>
<keyword evidence="7" id="KW-1185">Reference proteome</keyword>
<dbReference type="PANTHER" id="PTHR11620">
    <property type="entry name" value="60S RIBOSOMAL PROTEIN L23A"/>
    <property type="match status" value="1"/>
</dbReference>
<evidence type="ECO:0000313" key="7">
    <source>
        <dbReference type="Proteomes" id="UP001266305"/>
    </source>
</evidence>
<dbReference type="NCBIfam" id="NF011118">
    <property type="entry name" value="PRK14548.1"/>
    <property type="match status" value="1"/>
</dbReference>
<dbReference type="InterPro" id="IPR005633">
    <property type="entry name" value="Ribosomal_uL23_N"/>
</dbReference>
<dbReference type="InterPro" id="IPR013025">
    <property type="entry name" value="Ribosomal_uL23-like"/>
</dbReference>
<dbReference type="HAMAP" id="MF_01369_A">
    <property type="entry name" value="Ribosomal_uL23_A"/>
    <property type="match status" value="1"/>
</dbReference>
<protein>
    <submittedName>
        <fullName evidence="6">60S ribosomal protein L23A</fullName>
    </submittedName>
</protein>
<evidence type="ECO:0000256" key="3">
    <source>
        <dbReference type="ARBA" id="ARBA00023274"/>
    </source>
</evidence>
<organism evidence="6 7">
    <name type="scientific">Saguinus oedipus</name>
    <name type="common">Cotton-top tamarin</name>
    <name type="synonym">Oedipomidas oedipus</name>
    <dbReference type="NCBI Taxonomy" id="9490"/>
    <lineage>
        <taxon>Eukaryota</taxon>
        <taxon>Metazoa</taxon>
        <taxon>Chordata</taxon>
        <taxon>Craniata</taxon>
        <taxon>Vertebrata</taxon>
        <taxon>Euteleostomi</taxon>
        <taxon>Mammalia</taxon>
        <taxon>Eutheria</taxon>
        <taxon>Euarchontoglires</taxon>
        <taxon>Primates</taxon>
        <taxon>Haplorrhini</taxon>
        <taxon>Platyrrhini</taxon>
        <taxon>Cebidae</taxon>
        <taxon>Callitrichinae</taxon>
        <taxon>Saguinus</taxon>
    </lineage>
</organism>
<feature type="domain" description="Large ribosomal subunit protein uL23 N-terminal" evidence="5">
    <location>
        <begin position="43"/>
        <end position="93"/>
    </location>
</feature>
<proteinExistence type="inferred from homology"/>
<dbReference type="Gene3D" id="3.30.70.330">
    <property type="match status" value="1"/>
</dbReference>